<keyword evidence="2" id="KW-0808">Transferase</keyword>
<dbReference type="InterPro" id="IPR006342">
    <property type="entry name" value="FkbM_mtfrase"/>
</dbReference>
<dbReference type="Gene3D" id="3.40.50.150">
    <property type="entry name" value="Vaccinia Virus protein VP39"/>
    <property type="match status" value="1"/>
</dbReference>
<evidence type="ECO:0000259" key="1">
    <source>
        <dbReference type="Pfam" id="PF05050"/>
    </source>
</evidence>
<proteinExistence type="predicted"/>
<dbReference type="AlphaFoldDB" id="A0A923ISY9"/>
<dbReference type="GO" id="GO:0008168">
    <property type="term" value="F:methyltransferase activity"/>
    <property type="evidence" value="ECO:0007669"/>
    <property type="project" value="UniProtKB-KW"/>
</dbReference>
<name>A0A923ISY9_9SPHI</name>
<dbReference type="EMBL" id="WNXD01000001">
    <property type="protein sequence ID" value="MBB2144090.1"/>
    <property type="molecule type" value="Genomic_DNA"/>
</dbReference>
<dbReference type="InterPro" id="IPR052514">
    <property type="entry name" value="SAM-dependent_MTase"/>
</dbReference>
<dbReference type="InterPro" id="IPR029063">
    <property type="entry name" value="SAM-dependent_MTases_sf"/>
</dbReference>
<dbReference type="RefSeq" id="WP_182920792.1">
    <property type="nucleotide sequence ID" value="NZ_WNXD01000001.1"/>
</dbReference>
<keyword evidence="2" id="KW-0489">Methyltransferase</keyword>
<evidence type="ECO:0000313" key="2">
    <source>
        <dbReference type="EMBL" id="MBB2144090.1"/>
    </source>
</evidence>
<dbReference type="PANTHER" id="PTHR34203:SF15">
    <property type="entry name" value="SLL1173 PROTEIN"/>
    <property type="match status" value="1"/>
</dbReference>
<gene>
    <name evidence="2" type="ORF">GM921_01210</name>
</gene>
<feature type="domain" description="Methyltransferase FkbM" evidence="1">
    <location>
        <begin position="86"/>
        <end position="245"/>
    </location>
</feature>
<protein>
    <submittedName>
        <fullName evidence="2">FkbM family methyltransferase</fullName>
    </submittedName>
</protein>
<dbReference type="PANTHER" id="PTHR34203">
    <property type="entry name" value="METHYLTRANSFERASE, FKBM FAMILY PROTEIN"/>
    <property type="match status" value="1"/>
</dbReference>
<dbReference type="SUPFAM" id="SSF53335">
    <property type="entry name" value="S-adenosyl-L-methionine-dependent methyltransferases"/>
    <property type="match status" value="1"/>
</dbReference>
<organism evidence="2 3">
    <name type="scientific">Pedobacter planticolens</name>
    <dbReference type="NCBI Taxonomy" id="2679964"/>
    <lineage>
        <taxon>Bacteria</taxon>
        <taxon>Pseudomonadati</taxon>
        <taxon>Bacteroidota</taxon>
        <taxon>Sphingobacteriia</taxon>
        <taxon>Sphingobacteriales</taxon>
        <taxon>Sphingobacteriaceae</taxon>
        <taxon>Pedobacter</taxon>
    </lineage>
</organism>
<dbReference type="GO" id="GO:0032259">
    <property type="term" value="P:methylation"/>
    <property type="evidence" value="ECO:0007669"/>
    <property type="project" value="UniProtKB-KW"/>
</dbReference>
<evidence type="ECO:0000313" key="3">
    <source>
        <dbReference type="Proteomes" id="UP000601055"/>
    </source>
</evidence>
<dbReference type="NCBIfam" id="TIGR01444">
    <property type="entry name" value="fkbM_fam"/>
    <property type="match status" value="1"/>
</dbReference>
<reference evidence="2" key="1">
    <citation type="submission" date="2019-11" db="EMBL/GenBank/DDBJ databases">
        <title>Description of Pedobacter sp. LMG 31464T.</title>
        <authorList>
            <person name="Carlier A."/>
            <person name="Qi S."/>
            <person name="Vandamme P."/>
        </authorList>
    </citation>
    <scope>NUCLEOTIDE SEQUENCE</scope>
    <source>
        <strain evidence="2">LMG 31464</strain>
    </source>
</reference>
<dbReference type="Proteomes" id="UP000601055">
    <property type="component" value="Unassembled WGS sequence"/>
</dbReference>
<sequence>MLLKNIIRIILRRPFFKGQDRLFNYLFKKNKLNQGWRTVKPIQGNFKINCDTATWIGAKIVYTGNYEPALKNVFKSQIKKGYRVLDVGANIGFHTLFFAELVGEQGSIIAFEPVPYNFKTLNYNISLNNFHHIKTKNIALGNKNEQISIVVDEKSTNPGTFNLFDQSGDTLITCCIGDEIIGDEKVDFIKIDVEGYESFVIQGLLGTIKKNRPKIIFEYDIHYHKKTGLAKDYIFSLLSDLNYRFMHIYQEGPMALDNFNELKSGNILALPND</sequence>
<accession>A0A923ISY9</accession>
<keyword evidence="3" id="KW-1185">Reference proteome</keyword>
<comment type="caution">
    <text evidence="2">The sequence shown here is derived from an EMBL/GenBank/DDBJ whole genome shotgun (WGS) entry which is preliminary data.</text>
</comment>
<dbReference type="Pfam" id="PF05050">
    <property type="entry name" value="Methyltransf_21"/>
    <property type="match status" value="1"/>
</dbReference>